<dbReference type="HOGENOM" id="CLU_1913616_0_0_0"/>
<gene>
    <name evidence="1" type="ordered locus">Deipe_4443</name>
</gene>
<organism evidence="1 2">
    <name type="scientific">Deinococcus peraridilitoris (strain DSM 19664 / LMG 22246 / CIP 109416 / KR-200)</name>
    <dbReference type="NCBI Taxonomy" id="937777"/>
    <lineage>
        <taxon>Bacteria</taxon>
        <taxon>Thermotogati</taxon>
        <taxon>Deinococcota</taxon>
        <taxon>Deinococci</taxon>
        <taxon>Deinococcales</taxon>
        <taxon>Deinococcaceae</taxon>
        <taxon>Deinococcus</taxon>
    </lineage>
</organism>
<protein>
    <submittedName>
        <fullName evidence="1">Uncharacterized protein</fullName>
    </submittedName>
</protein>
<reference evidence="2" key="1">
    <citation type="submission" date="2012-03" db="EMBL/GenBank/DDBJ databases">
        <title>Complete sequence of plasmid 2 of Deinococcus peraridilitoris DSM 19664.</title>
        <authorList>
            <person name="Lucas S."/>
            <person name="Copeland A."/>
            <person name="Lapidus A."/>
            <person name="Glavina del Rio T."/>
            <person name="Dalin E."/>
            <person name="Tice H."/>
            <person name="Bruce D."/>
            <person name="Goodwin L."/>
            <person name="Pitluck S."/>
            <person name="Peters L."/>
            <person name="Mikhailova N."/>
            <person name="Lu M."/>
            <person name="Kyrpides N."/>
            <person name="Mavromatis K."/>
            <person name="Ivanova N."/>
            <person name="Brettin T."/>
            <person name="Detter J.C."/>
            <person name="Han C."/>
            <person name="Larimer F."/>
            <person name="Land M."/>
            <person name="Hauser L."/>
            <person name="Markowitz V."/>
            <person name="Cheng J.-F."/>
            <person name="Hugenholtz P."/>
            <person name="Woyke T."/>
            <person name="Wu D."/>
            <person name="Pukall R."/>
            <person name="Steenblock K."/>
            <person name="Brambilla E."/>
            <person name="Klenk H.-P."/>
            <person name="Eisen J.A."/>
        </authorList>
    </citation>
    <scope>NUCLEOTIDE SEQUENCE [LARGE SCALE GENOMIC DNA]</scope>
    <source>
        <strain evidence="2">DSM 19664 / LMG 22246 / CIP 109416 / KR-200</strain>
        <plasmid evidence="2">Plasmid pDEIPE02</plasmid>
    </source>
</reference>
<dbReference type="AlphaFoldDB" id="L0A7H9"/>
<evidence type="ECO:0000313" key="1">
    <source>
        <dbReference type="EMBL" id="AFZ69771.1"/>
    </source>
</evidence>
<sequence length="132" mass="14358">MPSSRASSLRRSVISLFRCCSRFSRELWNLEGGREVAQVLPGTGLSPGAQVQSALFNRVFEDRIAVQADFGPVLHIEDPDVDVPVVLVLPLGFNFDFEHDLLAARLPRAVPDVREVFGLLVAISGAGRCGVI</sequence>
<accession>L0A7H9</accession>
<dbReference type="KEGG" id="dpd:Deipe_4443"/>
<geneLocation type="plasmid" evidence="1 2">
    <name>pDEIPE02</name>
</geneLocation>
<keyword evidence="2" id="KW-1185">Reference proteome</keyword>
<dbReference type="EMBL" id="CP003384">
    <property type="protein sequence ID" value="AFZ69771.1"/>
    <property type="molecule type" value="Genomic_DNA"/>
</dbReference>
<proteinExistence type="predicted"/>
<keyword evidence="1" id="KW-0614">Plasmid</keyword>
<evidence type="ECO:0000313" key="2">
    <source>
        <dbReference type="Proteomes" id="UP000010467"/>
    </source>
</evidence>
<dbReference type="Proteomes" id="UP000010467">
    <property type="component" value="Plasmid pDEIPE02"/>
</dbReference>
<name>L0A7H9_DEIPD</name>